<gene>
    <name evidence="1" type="ORF">DLNHIDIE_00567</name>
</gene>
<dbReference type="AlphaFoldDB" id="A0A543Q302"/>
<protein>
    <submittedName>
        <fullName evidence="1">Uncharacterized protein</fullName>
    </submittedName>
</protein>
<comment type="caution">
    <text evidence="1">The sequence shown here is derived from an EMBL/GenBank/DDBJ whole genome shotgun (WGS) entry which is preliminary data.</text>
</comment>
<dbReference type="EMBL" id="SZUV01000001">
    <property type="protein sequence ID" value="TQN50712.1"/>
    <property type="molecule type" value="Genomic_DNA"/>
</dbReference>
<name>A0A543Q302_ACITH</name>
<accession>A0A543Q302</accession>
<sequence>MRLVEALFMLFIKRFQVGQARIERKLEEVVTRLGSLEVSVASVRRDIAHNKENTATISVRVDRLSERIDRIKYRLELF</sequence>
<dbReference type="Proteomes" id="UP000315403">
    <property type="component" value="Unassembled WGS sequence"/>
</dbReference>
<evidence type="ECO:0000313" key="1">
    <source>
        <dbReference type="EMBL" id="TQN50712.1"/>
    </source>
</evidence>
<evidence type="ECO:0000313" key="2">
    <source>
        <dbReference type="Proteomes" id="UP000315403"/>
    </source>
</evidence>
<proteinExistence type="predicted"/>
<reference evidence="1 2" key="1">
    <citation type="submission" date="2019-03" db="EMBL/GenBank/DDBJ databases">
        <title>New insights into Acidothiobacillus thiooxidans sulfur metabolism through coupled gene expression, solution geochemistry, microscopy and spectroscopy analyses.</title>
        <authorList>
            <person name="Camacho D."/>
            <person name="Frazao R."/>
            <person name="Fouillen A."/>
            <person name="Nanci A."/>
            <person name="Lang B.F."/>
            <person name="Apte S.C."/>
            <person name="Baron C."/>
            <person name="Warren L.A."/>
        </authorList>
    </citation>
    <scope>NUCLEOTIDE SEQUENCE [LARGE SCALE GENOMIC DNA]</scope>
    <source>
        <strain evidence="1 2">ATCC 19377</strain>
    </source>
</reference>
<organism evidence="1 2">
    <name type="scientific">Acidithiobacillus thiooxidans ATCC 19377</name>
    <dbReference type="NCBI Taxonomy" id="637390"/>
    <lineage>
        <taxon>Bacteria</taxon>
        <taxon>Pseudomonadati</taxon>
        <taxon>Pseudomonadota</taxon>
        <taxon>Acidithiobacillia</taxon>
        <taxon>Acidithiobacillales</taxon>
        <taxon>Acidithiobacillaceae</taxon>
        <taxon>Acidithiobacillus</taxon>
    </lineage>
</organism>